<dbReference type="InterPro" id="IPR006119">
    <property type="entry name" value="Resolv_N"/>
</dbReference>
<dbReference type="SMART" id="SM00857">
    <property type="entry name" value="Resolvase"/>
    <property type="match status" value="1"/>
</dbReference>
<dbReference type="Pfam" id="PF00239">
    <property type="entry name" value="Resolvase"/>
    <property type="match status" value="1"/>
</dbReference>
<dbReference type="SUPFAM" id="SSF53041">
    <property type="entry name" value="Resolvase-like"/>
    <property type="match status" value="1"/>
</dbReference>
<accession>A0A6G6ASN1</accession>
<dbReference type="Gene3D" id="3.40.50.1390">
    <property type="entry name" value="Resolvase, N-terminal catalytic domain"/>
    <property type="match status" value="1"/>
</dbReference>
<evidence type="ECO:0000259" key="1">
    <source>
        <dbReference type="PROSITE" id="PS51736"/>
    </source>
</evidence>
<dbReference type="PROSITE" id="PS51736">
    <property type="entry name" value="RECOMBINASES_3"/>
    <property type="match status" value="1"/>
</dbReference>
<sequence length="183" mass="20651">MAGIRTENKIYEVGIYCRLSKDDGTDNESASIATQKSILTDYVKRQGWHLAKTYVDDGYSGTNFQRPSFQNMIKDIENGLINCVITKDLSRLGRNYLDCGLYLEVFFPEHNVRYIAVNDGVDTLNKSAMDITPFRNILNEMYSADSQDKIGVPCEVSAGEIHGNNSPLWLCQRPCRPQPSADR</sequence>
<dbReference type="PANTHER" id="PTHR30461">
    <property type="entry name" value="DNA-INVERTASE FROM LAMBDOID PROPHAGE"/>
    <property type="match status" value="1"/>
</dbReference>
<reference evidence="2" key="1">
    <citation type="submission" date="2018-11" db="EMBL/GenBank/DDBJ databases">
        <title>Characterization of mobile element carrying drug resistance determinants of Streptococcus suis from China.</title>
        <authorList>
            <person name="Zheng H."/>
        </authorList>
    </citation>
    <scope>NUCLEOTIDE SEQUENCE</scope>
</reference>
<dbReference type="EMBL" id="MK211799">
    <property type="protein sequence ID" value="QID25333.1"/>
    <property type="molecule type" value="Genomic_DNA"/>
</dbReference>
<name>A0A6G6ASN1_STRSU</name>
<proteinExistence type="predicted"/>
<gene>
    <name evidence="2" type="ORF">YS408-GM000003</name>
</gene>
<evidence type="ECO:0000313" key="2">
    <source>
        <dbReference type="EMBL" id="QID25333.1"/>
    </source>
</evidence>
<dbReference type="InterPro" id="IPR036162">
    <property type="entry name" value="Resolvase-like_N_sf"/>
</dbReference>
<dbReference type="AlphaFoldDB" id="A0A6G6ASN1"/>
<dbReference type="InterPro" id="IPR050639">
    <property type="entry name" value="SSR_resolvase"/>
</dbReference>
<feature type="domain" description="Resolvase/invertase-type recombinase catalytic" evidence="1">
    <location>
        <begin position="12"/>
        <end position="161"/>
    </location>
</feature>
<dbReference type="GO" id="GO:0003677">
    <property type="term" value="F:DNA binding"/>
    <property type="evidence" value="ECO:0007669"/>
    <property type="project" value="InterPro"/>
</dbReference>
<protein>
    <submittedName>
        <fullName evidence="2">Site-specific recombinase</fullName>
    </submittedName>
</protein>
<dbReference type="PANTHER" id="PTHR30461:SF23">
    <property type="entry name" value="DNA RECOMBINASE-RELATED"/>
    <property type="match status" value="1"/>
</dbReference>
<organism evidence="2">
    <name type="scientific">Streptococcus suis</name>
    <dbReference type="NCBI Taxonomy" id="1307"/>
    <lineage>
        <taxon>Bacteria</taxon>
        <taxon>Bacillati</taxon>
        <taxon>Bacillota</taxon>
        <taxon>Bacilli</taxon>
        <taxon>Lactobacillales</taxon>
        <taxon>Streptococcaceae</taxon>
        <taxon>Streptococcus</taxon>
    </lineage>
</organism>
<dbReference type="CDD" id="cd03770">
    <property type="entry name" value="SR_TndX_transposase"/>
    <property type="match status" value="1"/>
</dbReference>
<dbReference type="GO" id="GO:0000150">
    <property type="term" value="F:DNA strand exchange activity"/>
    <property type="evidence" value="ECO:0007669"/>
    <property type="project" value="InterPro"/>
</dbReference>